<dbReference type="InterPro" id="IPR029033">
    <property type="entry name" value="His_PPase_superfam"/>
</dbReference>
<feature type="compositionally biased region" description="Polar residues" evidence="5">
    <location>
        <begin position="547"/>
        <end position="560"/>
    </location>
</feature>
<dbReference type="GO" id="GO:0004331">
    <property type="term" value="F:fructose-2,6-bisphosphate 2-phosphatase activity"/>
    <property type="evidence" value="ECO:0007669"/>
    <property type="project" value="TreeGrafter"/>
</dbReference>
<feature type="compositionally biased region" description="Polar residues" evidence="5">
    <location>
        <begin position="691"/>
        <end position="705"/>
    </location>
</feature>
<dbReference type="GO" id="GO:0005524">
    <property type="term" value="F:ATP binding"/>
    <property type="evidence" value="ECO:0007669"/>
    <property type="project" value="UniProtKB-KW"/>
</dbReference>
<keyword evidence="4" id="KW-0175">Coiled coil</keyword>
<dbReference type="InterPro" id="IPR036770">
    <property type="entry name" value="Ankyrin_rpt-contain_sf"/>
</dbReference>
<dbReference type="SMART" id="SM00248">
    <property type="entry name" value="ANK"/>
    <property type="match status" value="2"/>
</dbReference>
<proteinExistence type="predicted"/>
<feature type="region of interest" description="Disordered" evidence="5">
    <location>
        <begin position="1513"/>
        <end position="1540"/>
    </location>
</feature>
<feature type="region of interest" description="Disordered" evidence="5">
    <location>
        <begin position="2358"/>
        <end position="2424"/>
    </location>
</feature>
<feature type="compositionally biased region" description="Polar residues" evidence="5">
    <location>
        <begin position="2358"/>
        <end position="2374"/>
    </location>
</feature>
<keyword evidence="7" id="KW-0808">Transferase</keyword>
<feature type="region of interest" description="Disordered" evidence="5">
    <location>
        <begin position="1243"/>
        <end position="1336"/>
    </location>
</feature>
<feature type="compositionally biased region" description="Low complexity" evidence="5">
    <location>
        <begin position="1459"/>
        <end position="1468"/>
    </location>
</feature>
<feature type="domain" description="6-phosphofructo-2-kinase" evidence="6">
    <location>
        <begin position="2054"/>
        <end position="2273"/>
    </location>
</feature>
<evidence type="ECO:0000259" key="6">
    <source>
        <dbReference type="Pfam" id="PF01591"/>
    </source>
</evidence>
<feature type="compositionally biased region" description="Low complexity" evidence="5">
    <location>
        <begin position="288"/>
        <end position="310"/>
    </location>
</feature>
<dbReference type="PROSITE" id="PS50297">
    <property type="entry name" value="ANK_REP_REGION"/>
    <property type="match status" value="1"/>
</dbReference>
<feature type="compositionally biased region" description="Low complexity" evidence="5">
    <location>
        <begin position="972"/>
        <end position="981"/>
    </location>
</feature>
<feature type="region of interest" description="Disordered" evidence="5">
    <location>
        <begin position="530"/>
        <end position="668"/>
    </location>
</feature>
<dbReference type="GO" id="GO:0003873">
    <property type="term" value="F:6-phosphofructo-2-kinase activity"/>
    <property type="evidence" value="ECO:0007669"/>
    <property type="project" value="InterPro"/>
</dbReference>
<feature type="compositionally biased region" description="Polar residues" evidence="5">
    <location>
        <begin position="75"/>
        <end position="86"/>
    </location>
</feature>
<feature type="compositionally biased region" description="Low complexity" evidence="5">
    <location>
        <begin position="1294"/>
        <end position="1305"/>
    </location>
</feature>
<dbReference type="Gene3D" id="3.40.50.1240">
    <property type="entry name" value="Phosphoglycerate mutase-like"/>
    <property type="match status" value="1"/>
</dbReference>
<feature type="compositionally biased region" description="Low complexity" evidence="5">
    <location>
        <begin position="1179"/>
        <end position="1196"/>
    </location>
</feature>
<feature type="region of interest" description="Disordered" evidence="5">
    <location>
        <begin position="1"/>
        <end position="492"/>
    </location>
</feature>
<feature type="compositionally biased region" description="Polar residues" evidence="5">
    <location>
        <begin position="1530"/>
        <end position="1540"/>
    </location>
</feature>
<keyword evidence="7" id="KW-0418">Kinase</keyword>
<dbReference type="GO" id="GO:0006000">
    <property type="term" value="P:fructose metabolic process"/>
    <property type="evidence" value="ECO:0007669"/>
    <property type="project" value="InterPro"/>
</dbReference>
<feature type="compositionally biased region" description="Basic residues" evidence="5">
    <location>
        <begin position="2551"/>
        <end position="2569"/>
    </location>
</feature>
<dbReference type="FunFam" id="3.40.50.300:FF:003143">
    <property type="entry name" value="6-phosphofructo-2-kinase/fructose-2, 6-biphosphatase, putative"/>
    <property type="match status" value="1"/>
</dbReference>
<feature type="region of interest" description="Disordered" evidence="5">
    <location>
        <begin position="2922"/>
        <end position="2953"/>
    </location>
</feature>
<feature type="compositionally biased region" description="Polar residues" evidence="5">
    <location>
        <begin position="1612"/>
        <end position="1622"/>
    </location>
</feature>
<feature type="compositionally biased region" description="Basic and acidic residues" evidence="5">
    <location>
        <begin position="1955"/>
        <end position="1967"/>
    </location>
</feature>
<evidence type="ECO:0000313" key="7">
    <source>
        <dbReference type="EMBL" id="KPI84197.1"/>
    </source>
</evidence>
<feature type="compositionally biased region" description="Low complexity" evidence="5">
    <location>
        <begin position="126"/>
        <end position="152"/>
    </location>
</feature>
<dbReference type="Gene3D" id="1.25.40.20">
    <property type="entry name" value="Ankyrin repeat-containing domain"/>
    <property type="match status" value="1"/>
</dbReference>
<feature type="region of interest" description="Disordered" evidence="5">
    <location>
        <begin position="1773"/>
        <end position="1817"/>
    </location>
</feature>
<feature type="region of interest" description="Disordered" evidence="5">
    <location>
        <begin position="2433"/>
        <end position="2452"/>
    </location>
</feature>
<feature type="compositionally biased region" description="Low complexity" evidence="5">
    <location>
        <begin position="1516"/>
        <end position="1529"/>
    </location>
</feature>
<feature type="region of interest" description="Disordered" evidence="5">
    <location>
        <begin position="691"/>
        <end position="713"/>
    </location>
</feature>
<comment type="caution">
    <text evidence="7">The sequence shown here is derived from an EMBL/GenBank/DDBJ whole genome shotgun (WGS) entry which is preliminary data.</text>
</comment>
<sequence length="2953" mass="304725">MSQPGLPPSATGGDDGGGTHPPTVNYYRTPHEANPPSIFHVDAALPAPPSPPSPEDLGLGDSDRRSSNSTGNSSRLITPTSANTPHFTARMRRRHGSSGHRATGAFRLTPTATGLPAAGSSDDNPIGISTVSHSVGVSSHQRSRSPSRGSSSAALPRFARGQRSDNSGAAIHHHQHPRHRRAGTGSSHSRHSSLGAGQDFAPHPAAGSGGSTPAQHHLYGSNGLFTADGRHSPLPHGNAAAAAAAAGEHHGHTPQYTPSMAAERVSPTGARRRLHHRSRGNTTGVSVSAQAWHWGQAAAAQPQQQQPSPQHSRRQRSHQGHRHARTDEAHGEGSSRTGPHSGDTTADPQAVNDEPGLLPSGVPPSLSSPARGDYSDSSTAISSPATAGSVPPRPTPTSATSLSDTPLAFPHLSPVPRHGNDVQHGSTAASAPTKQGPSQEKAGAGHATASVGGGGEGSTGVPVEAANRQSSISDSSLTKHSSTPTSAATPHIVTPTTEFERSLAHVLPLGAGNSSSGGSVDGAAAAMWPRRPTRIPTPYDSHDESQHPITTDNEVGSTSHGRGPPGEEQWREEVMGQAATQHPMRVDSTTTLPGTHTAPQAASSPALQQQQHRYGLPQSHTQGAGPVLGVPRSFAVPPTAAEDNSDANAFQRQQSPPPAPHIGSGHHLVSPGGADFVCESGLVSGDGSSRYSLAHSTSNSRTGSPPSWEGPAGAMDRAYTITEVQMTLHQQRIDDARMQDALHSLGVGTAAEAARGWPAGTAMSAAPSHASSAEWQPAAAGAHALASDRPHFSVQAGLVGADDLSATEALIDWSRAYIGRSSDSPGAAHAISERSNTHYGHVHPPSNDAPHDRCTADVTATAGNASIREDPAQQQPTPIAASSCGAGRSFAGHSIFRSTTAPSAVAAMALEAGAQTLPRGGPAATGMRRSTVIPGSPPTTDLTEVPLPSPPPAPTPAATAGTQHPPPHLAETGSSAGRRATSSGVWQCCNNNTMPNILNSSVSAMNNSVLLNMSSSFNMSTLLDPLAASMVMQQNRTALVAELKRRRQRLQRQLAQLQKEATAHNIFALIRASNASQVQRLLQEGLCSVNDRDYNGCTPLHVAAGEGNQAMVRVLLSFGADVLAVDNSGRTALDCAAANRHSGVGRYLLTMIQNKHLVQSATGDACDPRAAADLTTGFDIPDSPSHSAAPSAADLSAGGGPRGRRGGDAEEGALLQDASDGLRRVGSGWVGIPDLKDVPFAVRSPPLPAHRSPGDLSPQSQQPAPPLLTPARSSALPLAFSPPDPSAPLLVETAAAAPSEAQPQQEGDHPQQSSLPVGSRGGSMAHPRSASDGEVSPRIAAASGWLSSTHNVSVDIRNDSISVPAPVATTPSADSGGNNTSSLLTHSHTYTCAAQQSSASPPQLSRSFASTTASLTQCRRSTVPHGSSPMRPVMLSALHSSAAARSRELIAAESLSGTTVSSSSAANSPHPTISTSSTFTEVSRMSPNMRLMLPPSAANARAAAAFNDGNSSPCNAAASAISPGRSSSSQLTSPATGSMQGNALTALQSGTKGSGGLRLSMMGPSAAMMNDAESTRSTPPTLHDRPIVSAPPYLAGGTDTPLSEGMHDTTESHPSMSAQQPHQRGGEEGRGSGQGLLSPSIPSTSFDVLSHGTPPLISSPHGLPAERGMDGRGFGATPPYGHLADPLSEGERRHALMFQRERVARQGPAGGGALGNTTSDSKDSPGGEADRSTAAAASEGPHQRDPQVRAGPAPALAASAAAFGVPMLCPFQASPQSSRGKEKLTDYVGGSAAPTAASTFSSHPTRKTTEDGASLQPTLAPDTGSWCGVGAYQPFKSLHHEYLSVHDVGEQSLEEHRQHFRLTATTGANLLRRGGASTIPSAAAAAAAAAATMAAAASVGAKSSSDDGEGGSASALPRTSGSTDVTATALTTHVDPLFAAAATGPSTTATSASPDEGREGGSKRTQTDEPPANAAAAAPSAHPVPSSPHSPQDSTQPQTGTNTAGIRDSPTATSAHTLPQRSSRHAEEQHLLEQVLPEPLDLATLHHSSYTTMCDTVSMIVCMVGLPGRGKSFIGKRLVRYMNWKGVPCRVFNAGDYRRQLLGVEGTANAAFFDPNNPQGAQLRERMAELACEDLVRFIASHALAVGILDATNTTRKRRAWLSEYFQREAGKQSLPYRLLFIESVCTDDTIITENILRSKCDNDDFKNVSDVGAIIAEFRSRISQYEKVYETCEPAERTSYIKIINVKHHVILHHVPNGLGSRIAFFLLNLHPIAFPIYIALPGETVGDKKHIYGGEERLTARGEAYAVALKNFIQDRYVPHMVVLHATNYSVLSTLAPLMGGATVNDTALILQVPTSGSSGNVNSTANTSANRHSSAGTSGAHHTSTTGPSAPPPPPPPQQQQRQPSTSQEPQRPPNRTHQPATLFAPTSAAATTTTRASPNVFASPTGLGPSSGNVSVVVAAQASDPAASEGDVAVHSVGADPLSPTQHRALDLPPASPSTVSGAFTLSASPASTSATASHRGEGEVTDVLISSTDLHAHRSAGGAASHHSRRHRRSSSRGSRHSRSRSSSSRTRLPNTEGPVAELHPYSATTTIEAVRAMAGGDLSAVPLPILRSSVSSESTGHVTSAAVVAATTLASPSNSNAPSAHHDKAGTEHSSGSECDEVEADSWSSSYGDGSEAEMCDEVLCPVPGLDNINYGRFSGHAAAWVKEKYPRLSAMLYEVADDQPAEVGEAGAVAVAVSPSRATRKPPKGAANPPPSASCSASSTHTNPNDGLANALPPPVHYATHSEAAVHLQHAPTGVDPRLSYCIQFPNGESCRQVNVRLEPALMAVMRTQSPVFVVAPAVPAQGVLAFFMDVIPELSPTLRIPNGCVVEIGVKNGITVHPLLPDSLPASMTRSPLTALPPLQSTIREVAATNRASPERNDGQPDATASLPSAAAATTLAGPVA</sequence>
<feature type="compositionally biased region" description="Pro residues" evidence="5">
    <location>
        <begin position="2392"/>
        <end position="2401"/>
    </location>
</feature>
<dbReference type="GO" id="GO:0006003">
    <property type="term" value="P:fructose 2,6-bisphosphate metabolic process"/>
    <property type="evidence" value="ECO:0007669"/>
    <property type="project" value="InterPro"/>
</dbReference>
<feature type="compositionally biased region" description="Low complexity" evidence="5">
    <location>
        <begin position="2402"/>
        <end position="2413"/>
    </location>
</feature>
<gene>
    <name evidence="7" type="ORF">ABL78_6755</name>
</gene>
<feature type="compositionally biased region" description="Low complexity" evidence="5">
    <location>
        <begin position="1791"/>
        <end position="1803"/>
    </location>
</feature>
<feature type="compositionally biased region" description="Basic residues" evidence="5">
    <location>
        <begin position="311"/>
        <end position="324"/>
    </location>
</feature>
<feature type="compositionally biased region" description="Polar residues" evidence="5">
    <location>
        <begin position="467"/>
        <end position="488"/>
    </location>
</feature>
<feature type="region of interest" description="Disordered" evidence="5">
    <location>
        <begin position="866"/>
        <end position="886"/>
    </location>
</feature>
<feature type="region of interest" description="Disordered" evidence="5">
    <location>
        <begin position="1459"/>
        <end position="1481"/>
    </location>
</feature>
<dbReference type="PANTHER" id="PTHR10606:SF50">
    <property type="entry name" value="6-BIPHOSPHATASE, PUTATIVE-RELATED"/>
    <property type="match status" value="1"/>
</dbReference>
<feature type="region of interest" description="Disordered" evidence="5">
    <location>
        <begin position="2541"/>
        <end position="2590"/>
    </location>
</feature>
<feature type="region of interest" description="Disordered" evidence="5">
    <location>
        <begin position="1705"/>
        <end position="1753"/>
    </location>
</feature>
<dbReference type="SUPFAM" id="SSF52540">
    <property type="entry name" value="P-loop containing nucleoside triphosphate hydrolases"/>
    <property type="match status" value="1"/>
</dbReference>
<feature type="compositionally biased region" description="Polar residues" evidence="5">
    <location>
        <begin position="1469"/>
        <end position="1481"/>
    </location>
</feature>
<dbReference type="PANTHER" id="PTHR10606">
    <property type="entry name" value="6-PHOSPHOFRUCTO-2-KINASE/FRUCTOSE-2,6-BISPHOSPHATASE"/>
    <property type="match status" value="1"/>
</dbReference>
<evidence type="ECO:0000313" key="8">
    <source>
        <dbReference type="Proteomes" id="UP000038009"/>
    </source>
</evidence>
<feature type="compositionally biased region" description="Basic and acidic residues" evidence="5">
    <location>
        <begin position="1720"/>
        <end position="1731"/>
    </location>
</feature>
<feature type="compositionally biased region" description="Polar residues" evidence="5">
    <location>
        <begin position="423"/>
        <end position="438"/>
    </location>
</feature>
<feature type="compositionally biased region" description="Low complexity" evidence="5">
    <location>
        <begin position="1970"/>
        <end position="1991"/>
    </location>
</feature>
<feature type="compositionally biased region" description="Low complexity" evidence="5">
    <location>
        <begin position="598"/>
        <end position="611"/>
    </location>
</feature>
<dbReference type="OMA" id="GAMDRAY"/>
<reference evidence="7 8" key="1">
    <citation type="journal article" date="2015" name="PLoS Pathog.">
        <title>Leptomonas seymouri: Adaptations to the Dixenous Life Cycle Analyzed by Genome Sequencing, Transcriptome Profiling and Co-infection with Leishmania donovani.</title>
        <authorList>
            <person name="Kraeva N."/>
            <person name="Butenko A."/>
            <person name="Hlavacova J."/>
            <person name="Kostygov A."/>
            <person name="Myskova J."/>
            <person name="Grybchuk D."/>
            <person name="Lestinova T."/>
            <person name="Votypka J."/>
            <person name="Volf P."/>
            <person name="Opperdoes F."/>
            <person name="Flegontov P."/>
            <person name="Lukes J."/>
            <person name="Yurchenko V."/>
        </authorList>
    </citation>
    <scope>NUCLEOTIDE SEQUENCE [LARGE SCALE GENOMIC DNA]</scope>
    <source>
        <strain evidence="7 8">ATCC 30220</strain>
    </source>
</reference>
<dbReference type="InterPro" id="IPR013079">
    <property type="entry name" value="6Phosfructo_kin"/>
</dbReference>
<evidence type="ECO:0000256" key="4">
    <source>
        <dbReference type="SAM" id="Coils"/>
    </source>
</evidence>
<dbReference type="PROSITE" id="PS50088">
    <property type="entry name" value="ANK_REPEAT"/>
    <property type="match status" value="1"/>
</dbReference>
<feature type="region of interest" description="Disordered" evidence="5">
    <location>
        <begin position="1941"/>
        <end position="2028"/>
    </location>
</feature>
<feature type="region of interest" description="Disordered" evidence="5">
    <location>
        <begin position="2745"/>
        <end position="2785"/>
    </location>
</feature>
<feature type="compositionally biased region" description="Low complexity" evidence="5">
    <location>
        <begin position="2375"/>
        <end position="2391"/>
    </location>
</feature>
<feature type="compositionally biased region" description="Basic residues" evidence="5">
    <location>
        <begin position="89"/>
        <end position="98"/>
    </location>
</feature>
<feature type="region of interest" description="Disordered" evidence="5">
    <location>
        <begin position="917"/>
        <end position="981"/>
    </location>
</feature>
<keyword evidence="1" id="KW-0547">Nucleotide-binding</keyword>
<feature type="compositionally biased region" description="Polar residues" evidence="5">
    <location>
        <begin position="375"/>
        <end position="386"/>
    </location>
</feature>
<dbReference type="OrthoDB" id="267323at2759"/>
<name>A0A0N0P3Y6_LEPSE</name>
<dbReference type="GO" id="GO:0005829">
    <property type="term" value="C:cytosol"/>
    <property type="evidence" value="ECO:0007669"/>
    <property type="project" value="TreeGrafter"/>
</dbReference>
<keyword evidence="3" id="KW-0040">ANK repeat</keyword>
<dbReference type="FunFam" id="1.25.40.20:FF:000565">
    <property type="entry name" value="6-phosphofructo-2-kinase/fructose-2, 6-biphosphatase, putative"/>
    <property type="match status" value="1"/>
</dbReference>
<feature type="region of interest" description="Disordered" evidence="5">
    <location>
        <begin position="2480"/>
        <end position="2508"/>
    </location>
</feature>
<dbReference type="Pfam" id="PF01591">
    <property type="entry name" value="6PF2K"/>
    <property type="match status" value="1"/>
</dbReference>
<dbReference type="InterPro" id="IPR027417">
    <property type="entry name" value="P-loop_NTPase"/>
</dbReference>
<feature type="region of interest" description="Disordered" evidence="5">
    <location>
        <begin position="1176"/>
        <end position="1209"/>
    </location>
</feature>
<dbReference type="Pfam" id="PF12796">
    <property type="entry name" value="Ank_2"/>
    <property type="match status" value="1"/>
</dbReference>
<accession>A0A0N0P3Y6</accession>
<dbReference type="EMBL" id="LJSK01000280">
    <property type="protein sequence ID" value="KPI84197.1"/>
    <property type="molecule type" value="Genomic_DNA"/>
</dbReference>
<organism evidence="7 8">
    <name type="scientific">Leptomonas seymouri</name>
    <dbReference type="NCBI Taxonomy" id="5684"/>
    <lineage>
        <taxon>Eukaryota</taxon>
        <taxon>Discoba</taxon>
        <taxon>Euglenozoa</taxon>
        <taxon>Kinetoplastea</taxon>
        <taxon>Metakinetoplastina</taxon>
        <taxon>Trypanosomatida</taxon>
        <taxon>Trypanosomatidae</taxon>
        <taxon>Leishmaniinae</taxon>
        <taxon>Leptomonas</taxon>
    </lineage>
</organism>
<feature type="compositionally biased region" description="Basic residues" evidence="5">
    <location>
        <begin position="270"/>
        <end position="279"/>
    </location>
</feature>
<feature type="compositionally biased region" description="Polar residues" evidence="5">
    <location>
        <begin position="334"/>
        <end position="347"/>
    </location>
</feature>
<dbReference type="InterPro" id="IPR003094">
    <property type="entry name" value="6Pfruct_kin"/>
</dbReference>
<dbReference type="SUPFAM" id="SSF53254">
    <property type="entry name" value="Phosphoglycerate mutase-like"/>
    <property type="match status" value="1"/>
</dbReference>
<dbReference type="PRINTS" id="PR00991">
    <property type="entry name" value="6PFRUCTKNASE"/>
</dbReference>
<feature type="region of interest" description="Disordered" evidence="5">
    <location>
        <begin position="1569"/>
        <end position="1686"/>
    </location>
</feature>
<dbReference type="Proteomes" id="UP000038009">
    <property type="component" value="Unassembled WGS sequence"/>
</dbReference>
<dbReference type="SUPFAM" id="SSF48403">
    <property type="entry name" value="Ankyrin repeat"/>
    <property type="match status" value="1"/>
</dbReference>
<feature type="compositionally biased region" description="Low complexity" evidence="5">
    <location>
        <begin position="2935"/>
        <end position="2953"/>
    </location>
</feature>
<dbReference type="Gene3D" id="3.40.50.300">
    <property type="entry name" value="P-loop containing nucleotide triphosphate hydrolases"/>
    <property type="match status" value="1"/>
</dbReference>
<evidence type="ECO:0000256" key="3">
    <source>
        <dbReference type="PROSITE-ProRule" id="PRU00023"/>
    </source>
</evidence>
<keyword evidence="2" id="KW-0067">ATP-binding</keyword>
<dbReference type="VEuPathDB" id="TriTrypDB:Lsey_0280_0070"/>
<protein>
    <submittedName>
        <fullName evidence="7">Putative 6-phosphofructo-2-kinase/fructose-2 6-biphosphatase</fullName>
    </submittedName>
</protein>
<feature type="region of interest" description="Disordered" evidence="5">
    <location>
        <begin position="2641"/>
        <end position="2679"/>
    </location>
</feature>
<evidence type="ECO:0000256" key="5">
    <source>
        <dbReference type="SAM" id="MobiDB-lite"/>
    </source>
</evidence>
<feature type="compositionally biased region" description="Basic residues" evidence="5">
    <location>
        <begin position="171"/>
        <end position="182"/>
    </location>
</feature>
<evidence type="ECO:0000256" key="2">
    <source>
        <dbReference type="ARBA" id="ARBA00022840"/>
    </source>
</evidence>
<dbReference type="InterPro" id="IPR002110">
    <property type="entry name" value="Ankyrin_rpt"/>
</dbReference>
<evidence type="ECO:0000256" key="1">
    <source>
        <dbReference type="ARBA" id="ARBA00022741"/>
    </source>
</evidence>
<feature type="region of interest" description="Disordered" evidence="5">
    <location>
        <begin position="1901"/>
        <end position="1922"/>
    </location>
</feature>
<feature type="coiled-coil region" evidence="4">
    <location>
        <begin position="1033"/>
        <end position="1060"/>
    </location>
</feature>
<feature type="compositionally biased region" description="Polar residues" evidence="5">
    <location>
        <begin position="1992"/>
        <end position="2021"/>
    </location>
</feature>
<keyword evidence="8" id="KW-1185">Reference proteome</keyword>
<feature type="compositionally biased region" description="Low complexity" evidence="5">
    <location>
        <begin position="355"/>
        <end position="369"/>
    </location>
</feature>
<feature type="compositionally biased region" description="Low complexity" evidence="5">
    <location>
        <begin position="1941"/>
        <end position="1954"/>
    </location>
</feature>
<feature type="repeat" description="ANK" evidence="3">
    <location>
        <begin position="1095"/>
        <end position="1127"/>
    </location>
</feature>